<evidence type="ECO:0000313" key="1">
    <source>
        <dbReference type="EMBL" id="GGA55030.1"/>
    </source>
</evidence>
<organism evidence="1 2">
    <name type="scientific">Kroppenstedtia guangzhouensis</name>
    <dbReference type="NCBI Taxonomy" id="1274356"/>
    <lineage>
        <taxon>Bacteria</taxon>
        <taxon>Bacillati</taxon>
        <taxon>Bacillota</taxon>
        <taxon>Bacilli</taxon>
        <taxon>Bacillales</taxon>
        <taxon>Thermoactinomycetaceae</taxon>
        <taxon>Kroppenstedtia</taxon>
    </lineage>
</organism>
<dbReference type="EMBL" id="BMEX01000017">
    <property type="protein sequence ID" value="GGA55030.1"/>
    <property type="molecule type" value="Genomic_DNA"/>
</dbReference>
<accession>A0ABQ1H0X3</accession>
<gene>
    <name evidence="1" type="ORF">GCM10007416_30330</name>
</gene>
<keyword evidence="2" id="KW-1185">Reference proteome</keyword>
<comment type="caution">
    <text evidence="1">The sequence shown here is derived from an EMBL/GenBank/DDBJ whole genome shotgun (WGS) entry which is preliminary data.</text>
</comment>
<proteinExistence type="predicted"/>
<name>A0ABQ1H0X3_9BACL</name>
<reference evidence="2" key="1">
    <citation type="journal article" date="2019" name="Int. J. Syst. Evol. Microbiol.">
        <title>The Global Catalogue of Microorganisms (GCM) 10K type strain sequencing project: providing services to taxonomists for standard genome sequencing and annotation.</title>
        <authorList>
            <consortium name="The Broad Institute Genomics Platform"/>
            <consortium name="The Broad Institute Genome Sequencing Center for Infectious Disease"/>
            <person name="Wu L."/>
            <person name="Ma J."/>
        </authorList>
    </citation>
    <scope>NUCLEOTIDE SEQUENCE [LARGE SCALE GENOMIC DNA]</scope>
    <source>
        <strain evidence="2">CGMCC 1.12404</strain>
    </source>
</reference>
<dbReference type="Proteomes" id="UP000617979">
    <property type="component" value="Unassembled WGS sequence"/>
</dbReference>
<sequence>MPAKDVTFDRRVEEKYCFRRWIRIAVQAFVRQGGALCFGVGSNL</sequence>
<protein>
    <submittedName>
        <fullName evidence="1">Uncharacterized protein</fullName>
    </submittedName>
</protein>
<evidence type="ECO:0000313" key="2">
    <source>
        <dbReference type="Proteomes" id="UP000617979"/>
    </source>
</evidence>